<gene>
    <name evidence="2" type="ORF">VC83_02172</name>
</gene>
<name>A0A177AHH7_9PEZI</name>
<dbReference type="Proteomes" id="UP000077154">
    <property type="component" value="Unassembled WGS sequence"/>
</dbReference>
<dbReference type="EMBL" id="KV441389">
    <property type="protein sequence ID" value="OAF61547.1"/>
    <property type="molecule type" value="Genomic_DNA"/>
</dbReference>
<reference evidence="2" key="1">
    <citation type="submission" date="2016-03" db="EMBL/GenBank/DDBJ databases">
        <title>Updated assembly of Pseudogymnoascus destructans, the fungus causing white-nose syndrome of bats.</title>
        <authorList>
            <person name="Palmer J.M."/>
            <person name="Drees K.P."/>
            <person name="Foster J.T."/>
            <person name="Lindner D.L."/>
        </authorList>
    </citation>
    <scope>NUCLEOTIDE SEQUENCE [LARGE SCALE GENOMIC DNA]</scope>
    <source>
        <strain evidence="2">20631-21</strain>
    </source>
</reference>
<feature type="region of interest" description="Disordered" evidence="1">
    <location>
        <begin position="37"/>
        <end position="77"/>
    </location>
</feature>
<evidence type="ECO:0000256" key="1">
    <source>
        <dbReference type="SAM" id="MobiDB-lite"/>
    </source>
</evidence>
<proteinExistence type="predicted"/>
<feature type="compositionally biased region" description="Basic residues" evidence="1">
    <location>
        <begin position="59"/>
        <end position="68"/>
    </location>
</feature>
<organism evidence="2">
    <name type="scientific">Pseudogymnoascus destructans</name>
    <dbReference type="NCBI Taxonomy" id="655981"/>
    <lineage>
        <taxon>Eukaryota</taxon>
        <taxon>Fungi</taxon>
        <taxon>Dikarya</taxon>
        <taxon>Ascomycota</taxon>
        <taxon>Pezizomycotina</taxon>
        <taxon>Leotiomycetes</taxon>
        <taxon>Thelebolales</taxon>
        <taxon>Thelebolaceae</taxon>
        <taxon>Pseudogymnoascus</taxon>
    </lineage>
</organism>
<dbReference type="AlphaFoldDB" id="A0A177AHH7"/>
<sequence length="128" mass="14227">MAGPWIIYIWHTSVADRNHPGNVPPASRPFHNRFQRQKIGSPVADQTHELPSSTQARVRQARAGRAGRSRTTQDVGSQPVVMAQSSAIFTQHQSYPSSFCVLLIFKMRGQLATSQSDMPKLSTDLIEI</sequence>
<dbReference type="GeneID" id="36285256"/>
<protein>
    <submittedName>
        <fullName evidence="2">Uncharacterized protein</fullName>
    </submittedName>
</protein>
<dbReference type="RefSeq" id="XP_024326822.1">
    <property type="nucleotide sequence ID" value="XM_024465840.1"/>
</dbReference>
<accession>A0A177AHH7</accession>
<evidence type="ECO:0000313" key="2">
    <source>
        <dbReference type="EMBL" id="OAF61547.1"/>
    </source>
</evidence>